<accession>A0ABD5UUI2</accession>
<dbReference type="Gene3D" id="3.40.50.11440">
    <property type="match status" value="1"/>
</dbReference>
<evidence type="ECO:0000313" key="1">
    <source>
        <dbReference type="EMBL" id="MFC6891787.1"/>
    </source>
</evidence>
<evidence type="ECO:0000313" key="2">
    <source>
        <dbReference type="Proteomes" id="UP001596296"/>
    </source>
</evidence>
<organism evidence="1 2">
    <name type="scientific">Halopenitus salinus</name>
    <dbReference type="NCBI Taxonomy" id="1198295"/>
    <lineage>
        <taxon>Archaea</taxon>
        <taxon>Methanobacteriati</taxon>
        <taxon>Methanobacteriota</taxon>
        <taxon>Stenosarchaea group</taxon>
        <taxon>Halobacteria</taxon>
        <taxon>Halobacteriales</taxon>
        <taxon>Haloferacaceae</taxon>
        <taxon>Halopenitus</taxon>
    </lineage>
</organism>
<gene>
    <name evidence="1" type="ORF">ACFQE9_04025</name>
</gene>
<protein>
    <submittedName>
        <fullName evidence="1">DUF362 domain-containing protein</fullName>
    </submittedName>
</protein>
<sequence>MPLEVPDAERLASANDATIEEFPRFAPVEVDWEVETIEDVDAAGREAVDDLPALDDLAAGAEIAVTAGSRGIHDFPEMIRGVIDELQARGYEPFVFPSMGSHGGATAEGQREVLADLDMSEESLGCEIRATMDVERVGERDGSPVYADANAVAADAILIANRVKPHTDFSAGIESGLCKMSVIGMGKHRGAEMMHNAALAGDMGEEIRERARILIEELPILGGVALIENARDRAAHVEGVPAESILDREPELLERAYEELPTLPVDDLDLLVVDESGKEVSGTGLDTNVIGRLRFRGEAEPDTPDYTRIYVRSLTGPSHGNGLGMGLADLIHEDFVADLDLGDTYLNVATSGETSRANIPLIVPEDASAFQLAPSITGTPDPSELRIARIPNTMEPGTLVVSEPVVPELQSMENVTVGELAPLAFEDGELPEDPYGV</sequence>
<proteinExistence type="predicted"/>
<dbReference type="RefSeq" id="WP_379741335.1">
    <property type="nucleotide sequence ID" value="NZ_JBHSVN010000001.1"/>
</dbReference>
<keyword evidence="2" id="KW-1185">Reference proteome</keyword>
<dbReference type="Proteomes" id="UP001596296">
    <property type="component" value="Unassembled WGS sequence"/>
</dbReference>
<dbReference type="EMBL" id="JBHSXL010000003">
    <property type="protein sequence ID" value="MFC6891787.1"/>
    <property type="molecule type" value="Genomic_DNA"/>
</dbReference>
<name>A0ABD5UUI2_9EURY</name>
<reference evidence="1 2" key="1">
    <citation type="journal article" date="2019" name="Int. J. Syst. Evol. Microbiol.">
        <title>The Global Catalogue of Microorganisms (GCM) 10K type strain sequencing project: providing services to taxonomists for standard genome sequencing and annotation.</title>
        <authorList>
            <consortium name="The Broad Institute Genomics Platform"/>
            <consortium name="The Broad Institute Genome Sequencing Center for Infectious Disease"/>
            <person name="Wu L."/>
            <person name="Ma J."/>
        </authorList>
    </citation>
    <scope>NUCLEOTIDE SEQUENCE [LARGE SCALE GENOMIC DNA]</scope>
    <source>
        <strain evidence="1 2">SKJ47</strain>
    </source>
</reference>
<comment type="caution">
    <text evidence="1">The sequence shown here is derived from an EMBL/GenBank/DDBJ whole genome shotgun (WGS) entry which is preliminary data.</text>
</comment>
<dbReference type="AlphaFoldDB" id="A0ABD5UUI2"/>